<dbReference type="PANTHER" id="PTHR42743:SF10">
    <property type="entry name" value="D-ALANINE AMINOTRANSFERASE"/>
    <property type="match status" value="1"/>
</dbReference>
<reference evidence="6 7" key="1">
    <citation type="submission" date="2016-10" db="EMBL/GenBank/DDBJ databases">
        <authorList>
            <person name="Varghese N."/>
            <person name="Submissions S."/>
        </authorList>
    </citation>
    <scope>NUCLEOTIDE SEQUENCE [LARGE SCALE GENOMIC DNA]</scope>
    <source>
        <strain evidence="6 7">DSM 13796</strain>
    </source>
</reference>
<evidence type="ECO:0000256" key="1">
    <source>
        <dbReference type="ARBA" id="ARBA00001933"/>
    </source>
</evidence>
<proteinExistence type="inferred from homology"/>
<dbReference type="InterPro" id="IPR018300">
    <property type="entry name" value="Aminotrans_IV_CS"/>
</dbReference>
<dbReference type="Gene3D" id="3.20.10.10">
    <property type="entry name" value="D-amino Acid Aminotransferase, subunit A, domain 2"/>
    <property type="match status" value="1"/>
</dbReference>
<sequence>MEIAYYQNKFIDVDSPALPIDERGHQFGDGVYEYVRVYDGTPLFLAEHLDRLEKSAAEIKLTLPYRRDEITGIIYEGIKRSSLKEAAVYFQITRGIAPRNHSFPNVKAVFSMTVKEATIFTDEARNKGISVMLKQDERWANCFIKSLNLLPNVLSKQEAIEKGYDEAIFVHEDFVREGTSCNVFIVKDGTLYTPPATRYILHGITRKAVLDCAREYDIPVREQAINTTFFKNCDEAFITSTSIEIMPIYSIEDQTLPKERPVTERLYSAYQSFYKQEV</sequence>
<dbReference type="Pfam" id="PF01063">
    <property type="entry name" value="Aminotran_4"/>
    <property type="match status" value="1"/>
</dbReference>
<dbReference type="RefSeq" id="WP_061803730.1">
    <property type="nucleotide sequence ID" value="NZ_FOXX01000002.1"/>
</dbReference>
<keyword evidence="7" id="KW-1185">Reference proteome</keyword>
<dbReference type="InterPro" id="IPR036038">
    <property type="entry name" value="Aminotransferase-like"/>
</dbReference>
<dbReference type="PANTHER" id="PTHR42743">
    <property type="entry name" value="AMINO-ACID AMINOTRANSFERASE"/>
    <property type="match status" value="1"/>
</dbReference>
<name>A0A1I5Y8Y8_9BACI</name>
<comment type="caution">
    <text evidence="6">The sequence shown here is derived from an EMBL/GenBank/DDBJ whole genome shotgun (WGS) entry which is preliminary data.</text>
</comment>
<evidence type="ECO:0000256" key="4">
    <source>
        <dbReference type="RuleBase" id="RU004106"/>
    </source>
</evidence>
<comment type="cofactor">
    <cofactor evidence="1 5">
        <name>pyridoxal 5'-phosphate</name>
        <dbReference type="ChEBI" id="CHEBI:597326"/>
    </cofactor>
</comment>
<evidence type="ECO:0000256" key="5">
    <source>
        <dbReference type="RuleBase" id="RU004516"/>
    </source>
</evidence>
<organism evidence="6 7">
    <name type="scientific">Priestia endophytica DSM 13796</name>
    <dbReference type="NCBI Taxonomy" id="1121089"/>
    <lineage>
        <taxon>Bacteria</taxon>
        <taxon>Bacillati</taxon>
        <taxon>Bacillota</taxon>
        <taxon>Bacilli</taxon>
        <taxon>Bacillales</taxon>
        <taxon>Bacillaceae</taxon>
        <taxon>Priestia</taxon>
    </lineage>
</organism>
<dbReference type="InterPro" id="IPR043131">
    <property type="entry name" value="BCAT-like_N"/>
</dbReference>
<gene>
    <name evidence="6" type="ORF">SAMN02745910_01312</name>
</gene>
<evidence type="ECO:0000256" key="2">
    <source>
        <dbReference type="ARBA" id="ARBA00009320"/>
    </source>
</evidence>
<evidence type="ECO:0000313" key="6">
    <source>
        <dbReference type="EMBL" id="SFQ40570.1"/>
    </source>
</evidence>
<dbReference type="InterPro" id="IPR043132">
    <property type="entry name" value="BCAT-like_C"/>
</dbReference>
<dbReference type="GeneID" id="93710034"/>
<dbReference type="SUPFAM" id="SSF56752">
    <property type="entry name" value="D-aminoacid aminotransferase-like PLP-dependent enzymes"/>
    <property type="match status" value="1"/>
</dbReference>
<protein>
    <submittedName>
        <fullName evidence="6">D-alanine transaminase</fullName>
    </submittedName>
</protein>
<comment type="similarity">
    <text evidence="2 4">Belongs to the class-IV pyridoxal-phosphate-dependent aminotransferase family.</text>
</comment>
<keyword evidence="3 5" id="KW-0663">Pyridoxal phosphate</keyword>
<accession>A0A1I5Y8Y8</accession>
<dbReference type="Proteomes" id="UP000182762">
    <property type="component" value="Unassembled WGS sequence"/>
</dbReference>
<dbReference type="EMBL" id="FOXX01000002">
    <property type="protein sequence ID" value="SFQ40570.1"/>
    <property type="molecule type" value="Genomic_DNA"/>
</dbReference>
<dbReference type="InterPro" id="IPR050571">
    <property type="entry name" value="Class-IV_PLP-Dep_Aminotrnsfr"/>
</dbReference>
<dbReference type="InterPro" id="IPR001544">
    <property type="entry name" value="Aminotrans_IV"/>
</dbReference>
<evidence type="ECO:0000313" key="7">
    <source>
        <dbReference type="Proteomes" id="UP000182762"/>
    </source>
</evidence>
<dbReference type="PROSITE" id="PS00770">
    <property type="entry name" value="AA_TRANSFER_CLASS_4"/>
    <property type="match status" value="1"/>
</dbReference>
<dbReference type="Gene3D" id="3.30.470.10">
    <property type="match status" value="1"/>
</dbReference>
<evidence type="ECO:0000256" key="3">
    <source>
        <dbReference type="ARBA" id="ARBA00022898"/>
    </source>
</evidence>